<dbReference type="Pfam" id="PF13311">
    <property type="entry name" value="DUF4080"/>
    <property type="match status" value="1"/>
</dbReference>
<dbReference type="InterPro" id="IPR036724">
    <property type="entry name" value="Cobalamin-bd_sf"/>
</dbReference>
<dbReference type="GO" id="GO:0005829">
    <property type="term" value="C:cytosol"/>
    <property type="evidence" value="ECO:0007669"/>
    <property type="project" value="TreeGrafter"/>
</dbReference>
<evidence type="ECO:0000256" key="2">
    <source>
        <dbReference type="ARBA" id="ARBA00022691"/>
    </source>
</evidence>
<keyword evidence="4" id="KW-0408">Iron</keyword>
<reference evidence="8 9" key="1">
    <citation type="submission" date="2018-08" db="EMBL/GenBank/DDBJ databases">
        <title>A genome reference for cultivated species of the human gut microbiota.</title>
        <authorList>
            <person name="Zou Y."/>
            <person name="Xue W."/>
            <person name="Luo G."/>
        </authorList>
    </citation>
    <scope>NUCLEOTIDE SEQUENCE [LARGE SCALE GENOMIC DNA]</scope>
    <source>
        <strain evidence="8 9">AM25-21AC</strain>
    </source>
</reference>
<dbReference type="AlphaFoldDB" id="A0A414P083"/>
<feature type="domain" description="Radical SAM core" evidence="7">
    <location>
        <begin position="209"/>
        <end position="440"/>
    </location>
</feature>
<dbReference type="PANTHER" id="PTHR43409">
    <property type="entry name" value="ANAEROBIC MAGNESIUM-PROTOPORPHYRIN IX MONOMETHYL ESTER CYCLASE-RELATED"/>
    <property type="match status" value="1"/>
</dbReference>
<dbReference type="CDD" id="cd02068">
    <property type="entry name" value="radical_SAM_B12_BD"/>
    <property type="match status" value="1"/>
</dbReference>
<dbReference type="GO" id="GO:0031419">
    <property type="term" value="F:cobalamin binding"/>
    <property type="evidence" value="ECO:0007669"/>
    <property type="project" value="InterPro"/>
</dbReference>
<evidence type="ECO:0000259" key="6">
    <source>
        <dbReference type="PROSITE" id="PS51332"/>
    </source>
</evidence>
<dbReference type="InterPro" id="IPR051198">
    <property type="entry name" value="BchE-like"/>
</dbReference>
<evidence type="ECO:0000259" key="7">
    <source>
        <dbReference type="PROSITE" id="PS51918"/>
    </source>
</evidence>
<feature type="domain" description="B12-binding" evidence="6">
    <location>
        <begin position="15"/>
        <end position="160"/>
    </location>
</feature>
<comment type="cofactor">
    <cofactor evidence="1">
        <name>[4Fe-4S] cluster</name>
        <dbReference type="ChEBI" id="CHEBI:49883"/>
    </cofactor>
</comment>
<sequence>MLQWRKRSGGVTVVQAAGKAEKREGNGMEQGEILWLAVNAMYSHTSLAVRYLRECVPGSSILELTINHQLLAALGEIYERQPRVLGISCYIWNIEMVKDILRLLPSALPDTIVICGGPEVSYDTAAFLDAFPMVDFVVRGEGEEAVPELIARLQAVGFDKARAAEVSRVGSLPGVAMRREDGSIDESTAVTVANFSEVPFAYREAEMGPIKERILYYETSRGCPFSCAYCLSCATAGVRFLPLARVFRELDFFVRHDVRQVKFVDRTFNAKKSHFLPILQYLVDLPDSVRTNFHFEVAIDYLDEEVLATLARLPRGRVQLEIGIQSTNEKTLQAVSRINHWEQIASHIRRILSFHNMHLHVDLIIGLPGEGMASFAQSFNDVYALQADMLQLGFLKFLKGASMMDLVQPYGYRYMPMAPYEVLVSDALTYGEIRWFHSFEAVFEYYYNAGRCRHTAAYLIAAQEAGDAFAFWKRFTDWWEAHGYHKVGHATKDLYGLLRDFAEDAYQIAAALLDNLLRFDALMADGGRIRPVYLDWDMEKHQQETAPFWRSERPRAYLPGFTFTNWRAVRGCYHIEFFAYDVRRAREGVVEAREMALLFDFRGPDVTCQEIVL</sequence>
<keyword evidence="3" id="KW-0479">Metal-binding</keyword>
<dbReference type="Pfam" id="PF02310">
    <property type="entry name" value="B12-binding"/>
    <property type="match status" value="1"/>
</dbReference>
<evidence type="ECO:0000256" key="3">
    <source>
        <dbReference type="ARBA" id="ARBA00022723"/>
    </source>
</evidence>
<dbReference type="PANTHER" id="PTHR43409:SF16">
    <property type="entry name" value="SLR0320 PROTEIN"/>
    <property type="match status" value="1"/>
</dbReference>
<dbReference type="InterPro" id="IPR025288">
    <property type="entry name" value="DUF4080"/>
</dbReference>
<organism evidence="8 9">
    <name type="scientific">Mitsuokella multacida</name>
    <dbReference type="NCBI Taxonomy" id="52226"/>
    <lineage>
        <taxon>Bacteria</taxon>
        <taxon>Bacillati</taxon>
        <taxon>Bacillota</taxon>
        <taxon>Negativicutes</taxon>
        <taxon>Selenomonadales</taxon>
        <taxon>Selenomonadaceae</taxon>
        <taxon>Mitsuokella</taxon>
    </lineage>
</organism>
<evidence type="ECO:0000256" key="5">
    <source>
        <dbReference type="ARBA" id="ARBA00023014"/>
    </source>
</evidence>
<dbReference type="InterPro" id="IPR007197">
    <property type="entry name" value="rSAM"/>
</dbReference>
<keyword evidence="2" id="KW-0949">S-adenosyl-L-methionine</keyword>
<dbReference type="Gene3D" id="3.40.50.280">
    <property type="entry name" value="Cobalamin-binding domain"/>
    <property type="match status" value="1"/>
</dbReference>
<keyword evidence="5" id="KW-0411">Iron-sulfur</keyword>
<dbReference type="Proteomes" id="UP000283442">
    <property type="component" value="Unassembled WGS sequence"/>
</dbReference>
<dbReference type="EMBL" id="QRHE01000001">
    <property type="protein sequence ID" value="RHF53623.1"/>
    <property type="molecule type" value="Genomic_DNA"/>
</dbReference>
<evidence type="ECO:0000256" key="4">
    <source>
        <dbReference type="ARBA" id="ARBA00023004"/>
    </source>
</evidence>
<protein>
    <submittedName>
        <fullName evidence="8">DUF4080 domain-containing protein</fullName>
    </submittedName>
</protein>
<dbReference type="GO" id="GO:0046872">
    <property type="term" value="F:metal ion binding"/>
    <property type="evidence" value="ECO:0007669"/>
    <property type="project" value="UniProtKB-KW"/>
</dbReference>
<dbReference type="PROSITE" id="PS51332">
    <property type="entry name" value="B12_BINDING"/>
    <property type="match status" value="1"/>
</dbReference>
<dbReference type="SFLD" id="SFLDG01123">
    <property type="entry name" value="methyltransferase_(Class_B)"/>
    <property type="match status" value="1"/>
</dbReference>
<dbReference type="SFLD" id="SFLDG01082">
    <property type="entry name" value="B12-binding_domain_containing"/>
    <property type="match status" value="1"/>
</dbReference>
<accession>A0A414P083</accession>
<dbReference type="Gene3D" id="3.80.30.20">
    <property type="entry name" value="tm_1862 like domain"/>
    <property type="match status" value="1"/>
</dbReference>
<dbReference type="InterPro" id="IPR058240">
    <property type="entry name" value="rSAM_sf"/>
</dbReference>
<evidence type="ECO:0000313" key="8">
    <source>
        <dbReference type="EMBL" id="RHF53623.1"/>
    </source>
</evidence>
<dbReference type="InterPro" id="IPR034466">
    <property type="entry name" value="Methyltransferase_Class_B"/>
</dbReference>
<dbReference type="InterPro" id="IPR006158">
    <property type="entry name" value="Cobalamin-bd"/>
</dbReference>
<dbReference type="InterPro" id="IPR023404">
    <property type="entry name" value="rSAM_horseshoe"/>
</dbReference>
<name>A0A414P083_9FIRM</name>
<proteinExistence type="predicted"/>
<dbReference type="GO" id="GO:0003824">
    <property type="term" value="F:catalytic activity"/>
    <property type="evidence" value="ECO:0007669"/>
    <property type="project" value="InterPro"/>
</dbReference>
<evidence type="ECO:0000256" key="1">
    <source>
        <dbReference type="ARBA" id="ARBA00001966"/>
    </source>
</evidence>
<dbReference type="InterPro" id="IPR006638">
    <property type="entry name" value="Elp3/MiaA/NifB-like_rSAM"/>
</dbReference>
<dbReference type="OrthoDB" id="9801424at2"/>
<dbReference type="SUPFAM" id="SSF102114">
    <property type="entry name" value="Radical SAM enzymes"/>
    <property type="match status" value="1"/>
</dbReference>
<evidence type="ECO:0000313" key="9">
    <source>
        <dbReference type="Proteomes" id="UP000283442"/>
    </source>
</evidence>
<dbReference type="SFLD" id="SFLDS00029">
    <property type="entry name" value="Radical_SAM"/>
    <property type="match status" value="1"/>
</dbReference>
<dbReference type="PROSITE" id="PS51918">
    <property type="entry name" value="RADICAL_SAM"/>
    <property type="match status" value="1"/>
</dbReference>
<dbReference type="GO" id="GO:0051539">
    <property type="term" value="F:4 iron, 4 sulfur cluster binding"/>
    <property type="evidence" value="ECO:0007669"/>
    <property type="project" value="UniProtKB-KW"/>
</dbReference>
<gene>
    <name evidence="8" type="ORF">DW674_01850</name>
</gene>
<dbReference type="Pfam" id="PF04055">
    <property type="entry name" value="Radical_SAM"/>
    <property type="match status" value="1"/>
</dbReference>
<comment type="caution">
    <text evidence="8">The sequence shown here is derived from an EMBL/GenBank/DDBJ whole genome shotgun (WGS) entry which is preliminary data.</text>
</comment>
<dbReference type="SMART" id="SM00729">
    <property type="entry name" value="Elp3"/>
    <property type="match status" value="1"/>
</dbReference>
<dbReference type="SUPFAM" id="SSF52242">
    <property type="entry name" value="Cobalamin (vitamin B12)-binding domain"/>
    <property type="match status" value="1"/>
</dbReference>